<keyword evidence="6" id="KW-1185">Reference proteome</keyword>
<feature type="chain" id="PRO_5031043329" evidence="2">
    <location>
        <begin position="25"/>
        <end position="381"/>
    </location>
</feature>
<dbReference type="Pfam" id="PF25876">
    <property type="entry name" value="HH_MFP_RND"/>
    <property type="match status" value="1"/>
</dbReference>
<evidence type="ECO:0000313" key="5">
    <source>
        <dbReference type="EMBL" id="MBB5091703.1"/>
    </source>
</evidence>
<evidence type="ECO:0000256" key="1">
    <source>
        <dbReference type="ARBA" id="ARBA00009477"/>
    </source>
</evidence>
<dbReference type="AlphaFoldDB" id="A0A7W8AM85"/>
<dbReference type="SUPFAM" id="SSF111369">
    <property type="entry name" value="HlyD-like secretion proteins"/>
    <property type="match status" value="1"/>
</dbReference>
<comment type="caution">
    <text evidence="5">The sequence shown here is derived from an EMBL/GenBank/DDBJ whole genome shotgun (WGS) entry which is preliminary data.</text>
</comment>
<name>A0A7W8AM85_9HYPH</name>
<organism evidence="5 6">
    <name type="scientific">Pseudochrobactrum saccharolyticum</name>
    <dbReference type="NCBI Taxonomy" id="354352"/>
    <lineage>
        <taxon>Bacteria</taxon>
        <taxon>Pseudomonadati</taxon>
        <taxon>Pseudomonadota</taxon>
        <taxon>Alphaproteobacteria</taxon>
        <taxon>Hyphomicrobiales</taxon>
        <taxon>Brucellaceae</taxon>
        <taxon>Pseudochrobactrum</taxon>
    </lineage>
</organism>
<feature type="domain" description="Multidrug resistance protein MdtA-like alpha-helical hairpin" evidence="3">
    <location>
        <begin position="117"/>
        <end position="183"/>
    </location>
</feature>
<dbReference type="RefSeq" id="WP_151159684.1">
    <property type="nucleotide sequence ID" value="NZ_JACHIL010000003.1"/>
</dbReference>
<dbReference type="Gene3D" id="2.40.50.100">
    <property type="match status" value="1"/>
</dbReference>
<evidence type="ECO:0000259" key="4">
    <source>
        <dbReference type="Pfam" id="PF25954"/>
    </source>
</evidence>
<protein>
    <submittedName>
        <fullName evidence="5">HlyD family secretion protein</fullName>
    </submittedName>
</protein>
<evidence type="ECO:0000313" key="6">
    <source>
        <dbReference type="Proteomes" id="UP000531231"/>
    </source>
</evidence>
<sequence length="381" mass="40181">MRFLLCLSLSAYSLAASAAFSAEAAPSDAAIAGAQIAVAERTVTTSVAKPVPTEWKLGFNGLFVPREEVAVGTTLQDQRIAAVEAEAGDYVTAGQVLMRLDTVKLDIKLRETEARVARARAWLAQQEATQAQAQSSLNRTQRLRSNGAVSEQSYDDKLSALNIAEQSVGVAKAEFTQAEAQLAEAKSERARAVIHAPVSGIISERNARVGALAGSGTLFSLIRDGEIEFAAEVPESEILLMKAGQAAHVTLPDGKIAAGHIRLLSPKIDRQTRLGRAYIAIEGKQISLFSGAFGRADVVFSQSKAILVNDSALLHGREASDASVFVVVGGKAVKKTVKLGLRKNGAVEIRSGLSAGDHIIEKAGPLLRDGETVTPVPARAP</sequence>
<proteinExistence type="inferred from homology"/>
<gene>
    <name evidence="5" type="ORF">HNQ68_002244</name>
</gene>
<comment type="similarity">
    <text evidence="1">Belongs to the membrane fusion protein (MFP) (TC 8.A.1) family.</text>
</comment>
<evidence type="ECO:0000259" key="3">
    <source>
        <dbReference type="Pfam" id="PF25876"/>
    </source>
</evidence>
<dbReference type="PANTHER" id="PTHR30469:SF15">
    <property type="entry name" value="HLYD FAMILY OF SECRETION PROTEINS"/>
    <property type="match status" value="1"/>
</dbReference>
<dbReference type="Gene3D" id="2.40.420.20">
    <property type="match status" value="1"/>
</dbReference>
<feature type="signal peptide" evidence="2">
    <location>
        <begin position="1"/>
        <end position="24"/>
    </location>
</feature>
<dbReference type="InterPro" id="IPR058624">
    <property type="entry name" value="MdtA-like_HH"/>
</dbReference>
<reference evidence="5 6" key="1">
    <citation type="submission" date="2020-08" db="EMBL/GenBank/DDBJ databases">
        <title>Genomic Encyclopedia of Type Strains, Phase IV (KMG-IV): sequencing the most valuable type-strain genomes for metagenomic binning, comparative biology and taxonomic classification.</title>
        <authorList>
            <person name="Goeker M."/>
        </authorList>
    </citation>
    <scope>NUCLEOTIDE SEQUENCE [LARGE SCALE GENOMIC DNA]</scope>
    <source>
        <strain evidence="5 6">DSM 25620</strain>
    </source>
</reference>
<dbReference type="Pfam" id="PF25954">
    <property type="entry name" value="Beta-barrel_RND_2"/>
    <property type="match status" value="1"/>
</dbReference>
<dbReference type="GO" id="GO:1990281">
    <property type="term" value="C:efflux pump complex"/>
    <property type="evidence" value="ECO:0007669"/>
    <property type="project" value="TreeGrafter"/>
</dbReference>
<accession>A0A7W8AM85</accession>
<dbReference type="InterPro" id="IPR006143">
    <property type="entry name" value="RND_pump_MFP"/>
</dbReference>
<dbReference type="PANTHER" id="PTHR30469">
    <property type="entry name" value="MULTIDRUG RESISTANCE PROTEIN MDTA"/>
    <property type="match status" value="1"/>
</dbReference>
<dbReference type="Proteomes" id="UP000531231">
    <property type="component" value="Unassembled WGS sequence"/>
</dbReference>
<dbReference type="GO" id="GO:0015562">
    <property type="term" value="F:efflux transmembrane transporter activity"/>
    <property type="evidence" value="ECO:0007669"/>
    <property type="project" value="TreeGrafter"/>
</dbReference>
<keyword evidence="2" id="KW-0732">Signal</keyword>
<dbReference type="Gene3D" id="1.10.287.470">
    <property type="entry name" value="Helix hairpin bin"/>
    <property type="match status" value="1"/>
</dbReference>
<feature type="domain" description="CusB-like beta-barrel" evidence="4">
    <location>
        <begin position="231"/>
        <end position="297"/>
    </location>
</feature>
<dbReference type="InterPro" id="IPR058792">
    <property type="entry name" value="Beta-barrel_RND_2"/>
</dbReference>
<dbReference type="Gene3D" id="2.40.30.170">
    <property type="match status" value="1"/>
</dbReference>
<dbReference type="EMBL" id="JACHIL010000003">
    <property type="protein sequence ID" value="MBB5091703.1"/>
    <property type="molecule type" value="Genomic_DNA"/>
</dbReference>
<dbReference type="NCBIfam" id="TIGR01730">
    <property type="entry name" value="RND_mfp"/>
    <property type="match status" value="1"/>
</dbReference>
<evidence type="ECO:0000256" key="2">
    <source>
        <dbReference type="SAM" id="SignalP"/>
    </source>
</evidence>